<keyword evidence="1" id="KW-1133">Transmembrane helix</keyword>
<dbReference type="EMBL" id="BTSY01000001">
    <property type="protein sequence ID" value="GMT10077.1"/>
    <property type="molecule type" value="Genomic_DNA"/>
</dbReference>
<dbReference type="AlphaFoldDB" id="A0AAV5UUW9"/>
<evidence type="ECO:0000313" key="2">
    <source>
        <dbReference type="EMBL" id="GMT10077.1"/>
    </source>
</evidence>
<organism evidence="2 3">
    <name type="scientific">Pristionchus fissidentatus</name>
    <dbReference type="NCBI Taxonomy" id="1538716"/>
    <lineage>
        <taxon>Eukaryota</taxon>
        <taxon>Metazoa</taxon>
        <taxon>Ecdysozoa</taxon>
        <taxon>Nematoda</taxon>
        <taxon>Chromadorea</taxon>
        <taxon>Rhabditida</taxon>
        <taxon>Rhabditina</taxon>
        <taxon>Diplogasteromorpha</taxon>
        <taxon>Diplogasteroidea</taxon>
        <taxon>Neodiplogasteridae</taxon>
        <taxon>Pristionchus</taxon>
    </lineage>
</organism>
<comment type="caution">
    <text evidence="2">The sequence shown here is derived from an EMBL/GenBank/DDBJ whole genome shotgun (WGS) entry which is preliminary data.</text>
</comment>
<keyword evidence="1" id="KW-0472">Membrane</keyword>
<keyword evidence="3" id="KW-1185">Reference proteome</keyword>
<evidence type="ECO:0000256" key="1">
    <source>
        <dbReference type="SAM" id="Phobius"/>
    </source>
</evidence>
<dbReference type="Proteomes" id="UP001432322">
    <property type="component" value="Unassembled WGS sequence"/>
</dbReference>
<evidence type="ECO:0000313" key="3">
    <source>
        <dbReference type="Proteomes" id="UP001432322"/>
    </source>
</evidence>
<feature type="transmembrane region" description="Helical" evidence="1">
    <location>
        <begin position="51"/>
        <end position="76"/>
    </location>
</feature>
<sequence>MEEPLNPLNYPTYPTILACEAACTSVVSFCVQDTTSDPIGSSAFVCQLNSVLFALVISAAVALGIIIPLSFVILYVMGCFSASRRPTWRAASEELKAINNTTTKLQPVPSDDSNSFPAVKKGSMMVVIDGKQKQLQWHESVSVA</sequence>
<name>A0AAV5UUW9_9BILA</name>
<proteinExistence type="predicted"/>
<keyword evidence="1" id="KW-0812">Transmembrane</keyword>
<reference evidence="2" key="1">
    <citation type="submission" date="2023-10" db="EMBL/GenBank/DDBJ databases">
        <title>Genome assembly of Pristionchus species.</title>
        <authorList>
            <person name="Yoshida K."/>
            <person name="Sommer R.J."/>
        </authorList>
    </citation>
    <scope>NUCLEOTIDE SEQUENCE</scope>
    <source>
        <strain evidence="2">RS5133</strain>
    </source>
</reference>
<protein>
    <submittedName>
        <fullName evidence="2">Uncharacterized protein</fullName>
    </submittedName>
</protein>
<gene>
    <name evidence="2" type="ORF">PFISCL1PPCAC_1374</name>
</gene>
<accession>A0AAV5UUW9</accession>